<dbReference type="EMBL" id="AXZG01000010">
    <property type="protein sequence ID" value="ERT67521.1"/>
    <property type="molecule type" value="Genomic_DNA"/>
</dbReference>
<accession>U7V7L3</accession>
<evidence type="ECO:0000313" key="2">
    <source>
        <dbReference type="EMBL" id="ERT67521.1"/>
    </source>
</evidence>
<keyword evidence="1" id="KW-0472">Membrane</keyword>
<sequence>MYPHKYKEFTLVDYILGDRGSVEIVTDGYYEAETLQVFEELHIDRERIWFGEAHLVPEPDNPYEPKSIAVYIDELKVGRMSVKDSAAYWEPITRVVASGYVPVVHLQLSAIARRVGEGTRIESYGVLSLSAPGSLFPINQAPARAALLPQGQSMKVLDEKDHSEYLHSILPPNGEGRVILTLEANQMKLSDGRLIDTVEVLHDRKLVGRLSTQMSAQLAPVVKYAYDRNRLTSAWGTIRGNSLELSLTVQALRASEIPAEWYRTLPNNVPELLPEGVAYEVPDAYVATEGENNRSAIEESTTKKRRGFMSALTGGGAPAETAAPETLRAEGLQEDSTEAVVRGERRRLLTLMSVTGLAALLIGLIVAFSYLVVGFIIMALGAVLVLATLYVGRQMAVSPSVIRYADYEAQKEAQQQQEKPEKPLNTARH</sequence>
<feature type="transmembrane region" description="Helical" evidence="1">
    <location>
        <begin position="348"/>
        <end position="366"/>
    </location>
</feature>
<gene>
    <name evidence="2" type="ORF">HMPREF0742_00427</name>
</gene>
<dbReference type="PATRIC" id="fig|888019.4.peg.366"/>
<comment type="caution">
    <text evidence="2">The sequence shown here is derived from an EMBL/GenBank/DDBJ whole genome shotgun (WGS) entry which is preliminary data.</text>
</comment>
<reference evidence="2 3" key="1">
    <citation type="submission" date="2013-08" db="EMBL/GenBank/DDBJ databases">
        <authorList>
            <person name="Weinstock G."/>
            <person name="Sodergren E."/>
            <person name="Wylie T."/>
            <person name="Fulton L."/>
            <person name="Fulton R."/>
            <person name="Fronick C."/>
            <person name="O'Laughlin M."/>
            <person name="Godfrey J."/>
            <person name="Miner T."/>
            <person name="Herter B."/>
            <person name="Appelbaum E."/>
            <person name="Cordes M."/>
            <person name="Lek S."/>
            <person name="Wollam A."/>
            <person name="Pepin K.H."/>
            <person name="Palsikar V.B."/>
            <person name="Mitreva M."/>
            <person name="Wilson R.K."/>
        </authorList>
    </citation>
    <scope>NUCLEOTIDE SEQUENCE [LARGE SCALE GENOMIC DNA]</scope>
    <source>
        <strain evidence="2 3">F0184</strain>
    </source>
</reference>
<feature type="transmembrane region" description="Helical" evidence="1">
    <location>
        <begin position="372"/>
        <end position="392"/>
    </location>
</feature>
<keyword evidence="1" id="KW-1133">Transmembrane helix</keyword>
<organism evidence="2 3">
    <name type="scientific">Rothia aeria F0184</name>
    <dbReference type="NCBI Taxonomy" id="888019"/>
    <lineage>
        <taxon>Bacteria</taxon>
        <taxon>Bacillati</taxon>
        <taxon>Actinomycetota</taxon>
        <taxon>Actinomycetes</taxon>
        <taxon>Micrococcales</taxon>
        <taxon>Micrococcaceae</taxon>
        <taxon>Rothia</taxon>
    </lineage>
</organism>
<evidence type="ECO:0000256" key="1">
    <source>
        <dbReference type="SAM" id="Phobius"/>
    </source>
</evidence>
<dbReference type="AlphaFoldDB" id="U7V7L3"/>
<evidence type="ECO:0000313" key="3">
    <source>
        <dbReference type="Proteomes" id="UP000017174"/>
    </source>
</evidence>
<protein>
    <submittedName>
        <fullName evidence="2">Tat pathway signal sequence domain protein</fullName>
    </submittedName>
</protein>
<keyword evidence="1" id="KW-0812">Transmembrane</keyword>
<dbReference type="HOGENOM" id="CLU_055265_0_0_11"/>
<name>U7V7L3_9MICC</name>
<proteinExistence type="predicted"/>
<dbReference type="Proteomes" id="UP000017174">
    <property type="component" value="Unassembled WGS sequence"/>
</dbReference>